<sequence length="58" mass="6759">MIVILMPNKFRKRNIERKGAKKELEKERKLLDKNVAGLANVEGLSEEFEEETSLKEEV</sequence>
<proteinExistence type="predicted"/>
<protein>
    <submittedName>
        <fullName evidence="1">Uncharacterized protein</fullName>
    </submittedName>
</protein>
<accession>H8I9X7</accession>
<dbReference type="HOGENOM" id="CLU_2968452_0_0_2"/>
<dbReference type="STRING" id="1041930.Mtc_2202"/>
<dbReference type="EMBL" id="CP003243">
    <property type="protein sequence ID" value="AFD00937.1"/>
    <property type="molecule type" value="Genomic_DNA"/>
</dbReference>
<dbReference type="KEGG" id="mez:Mtc_2202"/>
<dbReference type="RefSeq" id="WP_014406768.1">
    <property type="nucleotide sequence ID" value="NC_017034.1"/>
</dbReference>
<dbReference type="eggNOG" id="arCOG12560">
    <property type="taxonomic scope" value="Archaea"/>
</dbReference>
<dbReference type="Proteomes" id="UP000005233">
    <property type="component" value="Chromosome"/>
</dbReference>
<reference evidence="1 2" key="1">
    <citation type="journal article" date="2012" name="J. Bacteriol.">
        <title>Complete genome sequence of a thermophilic methanogen, Methanocella conradii HZ254, isolated from Chinese rice field soil.</title>
        <authorList>
            <person name="Lu Z."/>
            <person name="Lu Y."/>
        </authorList>
    </citation>
    <scope>NUCLEOTIDE SEQUENCE [LARGE SCALE GENOMIC DNA]</scope>
    <source>
        <strain evidence="2">DSM 24694 / JCM 17849 / CGMCC 1.5162 / HZ254</strain>
    </source>
</reference>
<name>H8I9X7_METCZ</name>
<organism evidence="1 2">
    <name type="scientific">Methanocella conradii (strain DSM 24694 / JCM 17849 / CGMCC 1.5162 / HZ254)</name>
    <dbReference type="NCBI Taxonomy" id="1041930"/>
    <lineage>
        <taxon>Archaea</taxon>
        <taxon>Methanobacteriati</taxon>
        <taxon>Methanobacteriota</taxon>
        <taxon>Stenosarchaea group</taxon>
        <taxon>Methanomicrobia</taxon>
        <taxon>Methanocellales</taxon>
        <taxon>Methanocellaceae</taxon>
        <taxon>Methanocella</taxon>
    </lineage>
</organism>
<keyword evidence="2" id="KW-1185">Reference proteome</keyword>
<evidence type="ECO:0000313" key="1">
    <source>
        <dbReference type="EMBL" id="AFD00937.1"/>
    </source>
</evidence>
<evidence type="ECO:0000313" key="2">
    <source>
        <dbReference type="Proteomes" id="UP000005233"/>
    </source>
</evidence>
<gene>
    <name evidence="1" type="ordered locus">Mtc_2202</name>
</gene>
<dbReference type="GeneID" id="43501137"/>
<dbReference type="AlphaFoldDB" id="H8I9X7"/>